<evidence type="ECO:0000313" key="13">
    <source>
        <dbReference type="Proteomes" id="UP000789831"/>
    </source>
</evidence>
<reference evidence="12" key="1">
    <citation type="submission" date="2021-06" db="EMBL/GenBank/DDBJ databases">
        <authorList>
            <person name="Kallberg Y."/>
            <person name="Tangrot J."/>
            <person name="Rosling A."/>
        </authorList>
    </citation>
    <scope>NUCLEOTIDE SEQUENCE</scope>
    <source>
        <strain evidence="12">MT106</strain>
    </source>
</reference>
<keyword evidence="6" id="KW-0653">Protein transport</keyword>
<evidence type="ECO:0000256" key="5">
    <source>
        <dbReference type="ARBA" id="ARBA00022857"/>
    </source>
</evidence>
<dbReference type="OrthoDB" id="46189at2759"/>
<evidence type="ECO:0000256" key="2">
    <source>
        <dbReference type="ARBA" id="ARBA00005525"/>
    </source>
</evidence>
<dbReference type="GO" id="GO:0006891">
    <property type="term" value="P:intra-Golgi vesicle-mediated transport"/>
    <property type="evidence" value="ECO:0007669"/>
    <property type="project" value="InterPro"/>
</dbReference>
<gene>
    <name evidence="12" type="ORF">AGERDE_LOCUS2311</name>
</gene>
<comment type="caution">
    <text evidence="12">The sequence shown here is derived from an EMBL/GenBank/DDBJ whole genome shotgun (WGS) entry which is preliminary data.</text>
</comment>
<dbReference type="Gene3D" id="3.40.50.720">
    <property type="entry name" value="NAD(P)-binding Rossmann-like Domain"/>
    <property type="match status" value="1"/>
</dbReference>
<dbReference type="EMBL" id="CAJVPL010000189">
    <property type="protein sequence ID" value="CAG8462179.1"/>
    <property type="molecule type" value="Genomic_DNA"/>
</dbReference>
<dbReference type="GO" id="GO:0004735">
    <property type="term" value="F:pyrroline-5-carboxylate reductase activity"/>
    <property type="evidence" value="ECO:0007669"/>
    <property type="project" value="UniProtKB-EC"/>
</dbReference>
<evidence type="ECO:0000256" key="3">
    <source>
        <dbReference type="ARBA" id="ARBA00006653"/>
    </source>
</evidence>
<dbReference type="PANTHER" id="PTHR31658">
    <property type="entry name" value="CONSERVED OLIGOMERIC GOLGI COMPLEX SUBUNIT 1"/>
    <property type="match status" value="1"/>
</dbReference>
<evidence type="ECO:0000256" key="10">
    <source>
        <dbReference type="RuleBase" id="RU003903"/>
    </source>
</evidence>
<keyword evidence="4" id="KW-0813">Transport</keyword>
<accession>A0A9N8Z086</accession>
<dbReference type="Proteomes" id="UP000789831">
    <property type="component" value="Unassembled WGS sequence"/>
</dbReference>
<dbReference type="Gene3D" id="1.10.3730.10">
    <property type="entry name" value="ProC C-terminal domain-like"/>
    <property type="match status" value="1"/>
</dbReference>
<dbReference type="Pfam" id="PF14748">
    <property type="entry name" value="P5CR_dimer"/>
    <property type="match status" value="1"/>
</dbReference>
<keyword evidence="9" id="KW-0472">Membrane</keyword>
<feature type="domain" description="Pyrroline-5-carboxylate reductase dimerisation" evidence="11">
    <location>
        <begin position="1124"/>
        <end position="1227"/>
    </location>
</feature>
<evidence type="ECO:0000256" key="9">
    <source>
        <dbReference type="ARBA" id="ARBA00023136"/>
    </source>
</evidence>
<dbReference type="InterPro" id="IPR036291">
    <property type="entry name" value="NAD(P)-bd_dom_sf"/>
</dbReference>
<dbReference type="InterPro" id="IPR008927">
    <property type="entry name" value="6-PGluconate_DH-like_C_sf"/>
</dbReference>
<evidence type="ECO:0000256" key="1">
    <source>
        <dbReference type="ARBA" id="ARBA00004395"/>
    </source>
</evidence>
<dbReference type="GO" id="GO:0000139">
    <property type="term" value="C:Golgi membrane"/>
    <property type="evidence" value="ECO:0007669"/>
    <property type="project" value="UniProtKB-SubCell"/>
</dbReference>
<dbReference type="FunFam" id="1.10.3730.10:FF:000001">
    <property type="entry name" value="Pyrroline-5-carboxylate reductase"/>
    <property type="match status" value="1"/>
</dbReference>
<comment type="catalytic activity">
    <reaction evidence="10">
        <text>L-proline + NADP(+) = (S)-1-pyrroline-5-carboxylate + NADPH + 2 H(+)</text>
        <dbReference type="Rhea" id="RHEA:14109"/>
        <dbReference type="ChEBI" id="CHEBI:15378"/>
        <dbReference type="ChEBI" id="CHEBI:17388"/>
        <dbReference type="ChEBI" id="CHEBI:57783"/>
        <dbReference type="ChEBI" id="CHEBI:58349"/>
        <dbReference type="ChEBI" id="CHEBI:60039"/>
        <dbReference type="EC" id="1.5.1.2"/>
    </reaction>
</comment>
<evidence type="ECO:0000256" key="8">
    <source>
        <dbReference type="ARBA" id="ARBA00023034"/>
    </source>
</evidence>
<dbReference type="HAMAP" id="MF_01925">
    <property type="entry name" value="P5C_reductase"/>
    <property type="match status" value="1"/>
</dbReference>
<dbReference type="PANTHER" id="PTHR31658:SF0">
    <property type="entry name" value="CONSERVED OLIGOMERIC GOLGI COMPLEX SUBUNIT 1"/>
    <property type="match status" value="1"/>
</dbReference>
<proteinExistence type="inferred from homology"/>
<comment type="similarity">
    <text evidence="2 10">Belongs to the pyrroline-5-carboxylate reductase family.</text>
</comment>
<evidence type="ECO:0000259" key="11">
    <source>
        <dbReference type="Pfam" id="PF14748"/>
    </source>
</evidence>
<keyword evidence="10" id="KW-0028">Amino-acid biosynthesis</keyword>
<dbReference type="AlphaFoldDB" id="A0A9N8Z086"/>
<dbReference type="Pfam" id="PF08700">
    <property type="entry name" value="VPS51_Exo84_N"/>
    <property type="match status" value="1"/>
</dbReference>
<keyword evidence="13" id="KW-1185">Reference proteome</keyword>
<organism evidence="12 13">
    <name type="scientific">Ambispora gerdemannii</name>
    <dbReference type="NCBI Taxonomy" id="144530"/>
    <lineage>
        <taxon>Eukaryota</taxon>
        <taxon>Fungi</taxon>
        <taxon>Fungi incertae sedis</taxon>
        <taxon>Mucoromycota</taxon>
        <taxon>Glomeromycotina</taxon>
        <taxon>Glomeromycetes</taxon>
        <taxon>Archaeosporales</taxon>
        <taxon>Ambisporaceae</taxon>
        <taxon>Ambispora</taxon>
    </lineage>
</organism>
<dbReference type="InterPro" id="IPR000304">
    <property type="entry name" value="Pyrroline-COOH_reductase"/>
</dbReference>
<dbReference type="InterPro" id="IPR033370">
    <property type="entry name" value="COG1"/>
</dbReference>
<dbReference type="EC" id="1.5.1.2" evidence="10"/>
<keyword evidence="5 10" id="KW-0521">NADP</keyword>
<evidence type="ECO:0000313" key="12">
    <source>
        <dbReference type="EMBL" id="CAG8462179.1"/>
    </source>
</evidence>
<keyword evidence="10" id="KW-0641">Proline biosynthesis</keyword>
<comment type="pathway">
    <text evidence="10">Amino-acid biosynthesis; L-proline biosynthesis; L-proline from L-glutamate 5-semialdehyde: step 1/1.</text>
</comment>
<evidence type="ECO:0000256" key="6">
    <source>
        <dbReference type="ARBA" id="ARBA00022927"/>
    </source>
</evidence>
<dbReference type="SUPFAM" id="SSF51735">
    <property type="entry name" value="NAD(P)-binding Rossmann-fold domains"/>
    <property type="match status" value="1"/>
</dbReference>
<comment type="subcellular location">
    <subcellularLocation>
        <location evidence="1">Golgi apparatus membrane</location>
        <topology evidence="1">Peripheral membrane protein</topology>
    </subcellularLocation>
</comment>
<dbReference type="SUPFAM" id="SSF48179">
    <property type="entry name" value="6-phosphogluconate dehydrogenase C-terminal domain-like"/>
    <property type="match status" value="1"/>
</dbReference>
<keyword evidence="7 10" id="KW-0560">Oxidoreductase</keyword>
<protein>
    <recommendedName>
        <fullName evidence="10">Pyrroline-5-carboxylate reductase</fullName>
        <ecNumber evidence="10">1.5.1.2</ecNumber>
    </recommendedName>
</protein>
<sequence>MAAKVPITQPDFSSTLDADELFVRNSISELRVMETNIRTDIENKKQELRLMVGERYRDLIDAADSIVNMRHCSLSIQEELYNMQDSCNVYSLKQTVSAQIDEDKKGTKDDKKYHLYSSAAQIKLLVDVPEQIWRSLENHKYLNASRLYLIAKLVYKNLQVHNEDAPFSVSTTFPVVQRQWDAVSHFKTQILQKSTQYLKVVEQSEQSLAETLSAIMLLDDVTMKDVFKIFLEMRKSSLLQILNKSEKDSLTLLERLKEMIRIIRATIFQVGLVFMRTGDEKSLFESYLYQLQQGFTIQEDNIQSATTAMSPRESKSSLTRLYSSSTNIHLLIRYLPESIQTFTPFLHTTGTRGQFPQDDVIMHTHHWVDLVIEEFREKLGSLLADITFVTDLYDLRKAIWEILTEDEYSNIRGSISQEPKSERIHRTSLGFILTLQKTNWSWCFVCNIVLNKTFSIWNDVLRYGFNQRFKDIISSSLALLSSQPENISKNYLPRIQIPTNEERHLGKFIWEQSNIVLSDTSKLIDETTGSTLKIRIQSLVYSQTSSIHDAKESFDKVLKNMLLDLKSTFTLTGFTMRDENNDLFNAISDTEKLFVFFQDALLRSVELYRDKLNDLLDENIGLLGKGREVDQEEAINCLSRRLLIGRIAQAIACDSIYLASAFNARGINGEYKNSRRSSVPDPRLLSLSRMLLEVYTNAHYLWIEWVVCKARETIQTFLNSSPWKEANMQTLIWEVVSSQDKSNGEIEESEKMRLPSQPSSILMNCLFNVCQEINRIGSPTLNKTIIRNLLKSLSKAIFTLYESFINNPEQLKNVSEKGAIQMLYDVKFLNKVFEGCWSFHLNINNGNENFLMWDGLPEIVEKLSNEIKLKIDPIDLVVFEPYLNKNVERHYTRSAILLGILLQLNPKISDTRRKGLGIQDYHNVLPVVPQAARFTLLPLSQGCGTMGVAILSGIIDSIGDVATVETPLSLDLTNHAAFFAPQKFIACVSQEESAQRLVRTFTDEKITVLTRKNVEGAKEAQVILLWLVRQNSKPQTAKTILTEEGMFEALENKVLISILAGVQINQIKQWVPASTKIIRAMPNTCCRIREGMTVLSCQPNIVGEEKAFASWVFSTLGRSRFLDEKHLDAVTGLSGSGPAFACVVLEALADGGVMMGLPRDVALELAAQALQGAARMVLETGKHPAEIKDSVTTPAGCTIAGLLTMEDGKIRSTLARTIQEATKVASTLGNVQAK</sequence>
<comment type="similarity">
    <text evidence="3">Belongs to the COG1 family.</text>
</comment>
<dbReference type="InterPro" id="IPR029036">
    <property type="entry name" value="P5CR_dimer"/>
</dbReference>
<dbReference type="GO" id="GO:0015031">
    <property type="term" value="P:protein transport"/>
    <property type="evidence" value="ECO:0007669"/>
    <property type="project" value="UniProtKB-KW"/>
</dbReference>
<dbReference type="GO" id="GO:0017119">
    <property type="term" value="C:Golgi transport complex"/>
    <property type="evidence" value="ECO:0007669"/>
    <property type="project" value="InterPro"/>
</dbReference>
<dbReference type="PROSITE" id="PS00521">
    <property type="entry name" value="P5CR"/>
    <property type="match status" value="1"/>
</dbReference>
<name>A0A9N8Z086_9GLOM</name>
<dbReference type="InterPro" id="IPR053790">
    <property type="entry name" value="P5CR-like_CS"/>
</dbReference>
<dbReference type="GO" id="GO:0008652">
    <property type="term" value="P:amino acid biosynthetic process"/>
    <property type="evidence" value="ECO:0007669"/>
    <property type="project" value="UniProtKB-KW"/>
</dbReference>
<keyword evidence="8" id="KW-0333">Golgi apparatus</keyword>
<evidence type="ECO:0000256" key="4">
    <source>
        <dbReference type="ARBA" id="ARBA00022448"/>
    </source>
</evidence>
<dbReference type="NCBIfam" id="TIGR00112">
    <property type="entry name" value="proC"/>
    <property type="match status" value="1"/>
</dbReference>
<evidence type="ECO:0000256" key="7">
    <source>
        <dbReference type="ARBA" id="ARBA00023002"/>
    </source>
</evidence>